<protein>
    <submittedName>
        <fullName evidence="1">Uncharacterized protein</fullName>
    </submittedName>
</protein>
<reference evidence="1" key="1">
    <citation type="submission" date="2014-09" db="EMBL/GenBank/DDBJ databases">
        <authorList>
            <person name="Magalhaes I.L.F."/>
            <person name="Oliveira U."/>
            <person name="Santos F.R."/>
            <person name="Vidigal T.H.D.A."/>
            <person name="Brescovit A.D."/>
            <person name="Santos A.J."/>
        </authorList>
    </citation>
    <scope>NUCLEOTIDE SEQUENCE</scope>
    <source>
        <tissue evidence="1">Shoot tissue taken approximately 20 cm above the soil surface</tissue>
    </source>
</reference>
<proteinExistence type="predicted"/>
<sequence length="24" mass="2590">MSVNCSRNRSINLGVENTHSISNG</sequence>
<accession>A0A0A8YUA7</accession>
<reference evidence="1" key="2">
    <citation type="journal article" date="2015" name="Data Brief">
        <title>Shoot transcriptome of the giant reed, Arundo donax.</title>
        <authorList>
            <person name="Barrero R.A."/>
            <person name="Guerrero F.D."/>
            <person name="Moolhuijzen P."/>
            <person name="Goolsby J.A."/>
            <person name="Tidwell J."/>
            <person name="Bellgard S.E."/>
            <person name="Bellgard M.I."/>
        </authorList>
    </citation>
    <scope>NUCLEOTIDE SEQUENCE</scope>
    <source>
        <tissue evidence="1">Shoot tissue taken approximately 20 cm above the soil surface</tissue>
    </source>
</reference>
<evidence type="ECO:0000313" key="1">
    <source>
        <dbReference type="EMBL" id="JAD30161.1"/>
    </source>
</evidence>
<name>A0A0A8YUA7_ARUDO</name>
<dbReference type="EMBL" id="GBRH01267734">
    <property type="protein sequence ID" value="JAD30161.1"/>
    <property type="molecule type" value="Transcribed_RNA"/>
</dbReference>
<dbReference type="AlphaFoldDB" id="A0A0A8YUA7"/>
<organism evidence="1">
    <name type="scientific">Arundo donax</name>
    <name type="common">Giant reed</name>
    <name type="synonym">Donax arundinaceus</name>
    <dbReference type="NCBI Taxonomy" id="35708"/>
    <lineage>
        <taxon>Eukaryota</taxon>
        <taxon>Viridiplantae</taxon>
        <taxon>Streptophyta</taxon>
        <taxon>Embryophyta</taxon>
        <taxon>Tracheophyta</taxon>
        <taxon>Spermatophyta</taxon>
        <taxon>Magnoliopsida</taxon>
        <taxon>Liliopsida</taxon>
        <taxon>Poales</taxon>
        <taxon>Poaceae</taxon>
        <taxon>PACMAD clade</taxon>
        <taxon>Arundinoideae</taxon>
        <taxon>Arundineae</taxon>
        <taxon>Arundo</taxon>
    </lineage>
</organism>